<keyword evidence="4 13" id="KW-0575">Peroxidase</keyword>
<dbReference type="PROSITE" id="PS50873">
    <property type="entry name" value="PEROXIDASE_4"/>
    <property type="match status" value="1"/>
</dbReference>
<evidence type="ECO:0000256" key="6">
    <source>
        <dbReference type="ARBA" id="ARBA00022723"/>
    </source>
</evidence>
<dbReference type="InterPro" id="IPR019794">
    <property type="entry name" value="Peroxidases_AS"/>
</dbReference>
<comment type="cofactor">
    <cofactor evidence="13">
        <name>heme b</name>
        <dbReference type="ChEBI" id="CHEBI:60344"/>
    </cofactor>
    <text evidence="13">Binds 1 heme b (iron(II)-protoporphyrin IX) group per subunit.</text>
</comment>
<reference evidence="15 16" key="1">
    <citation type="submission" date="2020-02" db="EMBL/GenBank/DDBJ databases">
        <authorList>
            <person name="Ma Q."/>
            <person name="Huang Y."/>
            <person name="Song X."/>
            <person name="Pei D."/>
        </authorList>
    </citation>
    <scope>NUCLEOTIDE SEQUENCE [LARGE SCALE GENOMIC DNA]</scope>
    <source>
        <strain evidence="15">Sxm20200214</strain>
        <tissue evidence="15">Leaf</tissue>
    </source>
</reference>
<dbReference type="GO" id="GO:0046872">
    <property type="term" value="F:metal ion binding"/>
    <property type="evidence" value="ECO:0007669"/>
    <property type="project" value="UniProtKB-UniRule"/>
</dbReference>
<evidence type="ECO:0000256" key="12">
    <source>
        <dbReference type="PIRSR" id="PIRSR600823-5"/>
    </source>
</evidence>
<keyword evidence="10 13" id="KW-0106">Calcium</keyword>
<dbReference type="GO" id="GO:0042744">
    <property type="term" value="P:hydrogen peroxide catabolic process"/>
    <property type="evidence" value="ECO:0007669"/>
    <property type="project" value="UniProtKB-KW"/>
</dbReference>
<feature type="binding site" evidence="10">
    <location>
        <position position="130"/>
    </location>
    <ligand>
        <name>Ca(2+)</name>
        <dbReference type="ChEBI" id="CHEBI:29108"/>
        <label>1</label>
    </ligand>
</feature>
<comment type="subcellular location">
    <subcellularLocation>
        <location evidence="13">Secreted</location>
    </subcellularLocation>
</comment>
<comment type="similarity">
    <text evidence="13">Belongs to the peroxidase family. Classical plant (class III) peroxidase subfamily.</text>
</comment>
<evidence type="ECO:0000256" key="10">
    <source>
        <dbReference type="PIRSR" id="PIRSR600823-3"/>
    </source>
</evidence>
<dbReference type="PRINTS" id="PR00461">
    <property type="entry name" value="PLPEROXIDASE"/>
</dbReference>
<evidence type="ECO:0000256" key="7">
    <source>
        <dbReference type="ARBA" id="ARBA00023002"/>
    </source>
</evidence>
<feature type="binding site" evidence="10">
    <location>
        <position position="137"/>
    </location>
    <ligand>
        <name>Ca(2+)</name>
        <dbReference type="ChEBI" id="CHEBI:29108"/>
        <label>1</label>
    </ligand>
</feature>
<organism evidence="15 16">
    <name type="scientific">Brassica carinata</name>
    <name type="common">Ethiopian mustard</name>
    <name type="synonym">Abyssinian cabbage</name>
    <dbReference type="NCBI Taxonomy" id="52824"/>
    <lineage>
        <taxon>Eukaryota</taxon>
        <taxon>Viridiplantae</taxon>
        <taxon>Streptophyta</taxon>
        <taxon>Embryophyta</taxon>
        <taxon>Tracheophyta</taxon>
        <taxon>Spermatophyta</taxon>
        <taxon>Magnoliopsida</taxon>
        <taxon>eudicotyledons</taxon>
        <taxon>Gunneridae</taxon>
        <taxon>Pentapetalae</taxon>
        <taxon>rosids</taxon>
        <taxon>malvids</taxon>
        <taxon>Brassicales</taxon>
        <taxon>Brassicaceae</taxon>
        <taxon>Brassiceae</taxon>
        <taxon>Brassica</taxon>
    </lineage>
</organism>
<dbReference type="GO" id="GO:0140825">
    <property type="term" value="F:lactoperoxidase activity"/>
    <property type="evidence" value="ECO:0007669"/>
    <property type="project" value="UniProtKB-EC"/>
</dbReference>
<feature type="site" description="Transition state stabilizer" evidence="11">
    <location>
        <position position="125"/>
    </location>
</feature>
<dbReference type="GO" id="GO:0005576">
    <property type="term" value="C:extracellular region"/>
    <property type="evidence" value="ECO:0007669"/>
    <property type="project" value="UniProtKB-SubCell"/>
</dbReference>
<dbReference type="EMBL" id="JAAMPC010000005">
    <property type="protein sequence ID" value="KAG2313463.1"/>
    <property type="molecule type" value="Genomic_DNA"/>
</dbReference>
<sequence>MVLIHLMYTVEGVSDPYGFASPTVILTSPRCRLQIQQPDFKTASRIDESAILGIWFCKESRTLIFKCRSIRCGGDETEIDQLSLSKAQLQFGFYSKTCPSVESIVRNVVQQAVTRDPGNAAVLLRLHFHDCFVESCDGSILIKHAVNDDERFAAGNAGVGSFDFIDGAKSELERFCPRVVSCADIVALAARDAVVEVTLILSNNSVNVSFLGYTCKTEYWVNRQNDLFTMFQPVDEMARLQKRFFQVLRSKCSQGGDVNVRTPLDWESQFVFDNQIFRNIRNGKGVILSDSVLYQDNNMKQMIDSYMVTNGSLKASFATDFAKAMVKMGSIGVKIGIKGEIRRICNATN</sequence>
<comment type="caution">
    <text evidence="15">The sequence shown here is derived from an EMBL/GenBank/DDBJ whole genome shotgun (WGS) entry which is preliminary data.</text>
</comment>
<evidence type="ECO:0000256" key="13">
    <source>
        <dbReference type="RuleBase" id="RU362060"/>
    </source>
</evidence>
<dbReference type="Pfam" id="PF00141">
    <property type="entry name" value="peroxidase"/>
    <property type="match status" value="2"/>
</dbReference>
<dbReference type="Gene3D" id="1.10.520.10">
    <property type="match status" value="2"/>
</dbReference>
<evidence type="ECO:0000256" key="1">
    <source>
        <dbReference type="ARBA" id="ARBA00000189"/>
    </source>
</evidence>
<evidence type="ECO:0000256" key="2">
    <source>
        <dbReference type="ARBA" id="ARBA00002322"/>
    </source>
</evidence>
<feature type="domain" description="Plant heme peroxidase family profile" evidence="14">
    <location>
        <begin position="88"/>
        <end position="349"/>
    </location>
</feature>
<dbReference type="Gene3D" id="1.10.420.10">
    <property type="entry name" value="Peroxidase, domain 2"/>
    <property type="match status" value="1"/>
</dbReference>
<dbReference type="Proteomes" id="UP000886595">
    <property type="component" value="Unassembled WGS sequence"/>
</dbReference>
<dbReference type="EC" id="1.11.1.7" evidence="3 13"/>
<keyword evidence="8 13" id="KW-0408">Iron</keyword>
<evidence type="ECO:0000256" key="4">
    <source>
        <dbReference type="ARBA" id="ARBA00022559"/>
    </source>
</evidence>
<proteinExistence type="inferred from homology"/>
<keyword evidence="6 10" id="KW-0479">Metal-binding</keyword>
<feature type="binding site" evidence="10">
    <location>
        <position position="265"/>
    </location>
    <ligand>
        <name>Ca(2+)</name>
        <dbReference type="ChEBI" id="CHEBI:29108"/>
        <label>2</label>
    </ligand>
</feature>
<dbReference type="OrthoDB" id="2113341at2759"/>
<feature type="binding site" evidence="10">
    <location>
        <position position="273"/>
    </location>
    <ligand>
        <name>Ca(2+)</name>
        <dbReference type="ChEBI" id="CHEBI:29108"/>
        <label>2</label>
    </ligand>
</feature>
<keyword evidence="13" id="KW-0376">Hydrogen peroxide</keyword>
<dbReference type="PRINTS" id="PR00458">
    <property type="entry name" value="PEROXIDASE"/>
</dbReference>
<evidence type="ECO:0000256" key="9">
    <source>
        <dbReference type="PIRSR" id="PIRSR600823-1"/>
    </source>
</evidence>
<feature type="binding site" evidence="10">
    <location>
        <position position="133"/>
    </location>
    <ligand>
        <name>Ca(2+)</name>
        <dbReference type="ChEBI" id="CHEBI:29108"/>
        <label>1</label>
    </ligand>
</feature>
<evidence type="ECO:0000313" key="16">
    <source>
        <dbReference type="Proteomes" id="UP000886595"/>
    </source>
</evidence>
<dbReference type="InterPro" id="IPR010255">
    <property type="entry name" value="Haem_peroxidase_sf"/>
</dbReference>
<keyword evidence="13" id="KW-0964">Secreted</keyword>
<feature type="binding site" evidence="10">
    <location>
        <position position="139"/>
    </location>
    <ligand>
        <name>Ca(2+)</name>
        <dbReference type="ChEBI" id="CHEBI:29108"/>
        <label>1</label>
    </ligand>
</feature>
<feature type="active site" description="Proton acceptor" evidence="9">
    <location>
        <position position="129"/>
    </location>
</feature>
<evidence type="ECO:0000256" key="3">
    <source>
        <dbReference type="ARBA" id="ARBA00012313"/>
    </source>
</evidence>
<evidence type="ECO:0000256" key="8">
    <source>
        <dbReference type="ARBA" id="ARBA00023004"/>
    </source>
</evidence>
<keyword evidence="12" id="KW-1015">Disulfide bond</keyword>
<comment type="cofactor">
    <cofactor evidence="10 13">
        <name>Ca(2+)</name>
        <dbReference type="ChEBI" id="CHEBI:29108"/>
    </cofactor>
    <text evidence="10 13">Binds 2 calcium ions per subunit.</text>
</comment>
<dbReference type="GO" id="GO:0020037">
    <property type="term" value="F:heme binding"/>
    <property type="evidence" value="ECO:0007669"/>
    <property type="project" value="UniProtKB-UniRule"/>
</dbReference>
<keyword evidence="5 13" id="KW-0349">Heme</keyword>
<dbReference type="InterPro" id="IPR000823">
    <property type="entry name" value="Peroxidase_pln"/>
</dbReference>
<dbReference type="PANTHER" id="PTHR31235">
    <property type="entry name" value="PEROXIDASE 25-RELATED"/>
    <property type="match status" value="1"/>
</dbReference>
<gene>
    <name evidence="15" type="ORF">Bca52824_025020</name>
</gene>
<dbReference type="PROSITE" id="PS00436">
    <property type="entry name" value="PEROXIDASE_2"/>
    <property type="match status" value="1"/>
</dbReference>
<feature type="binding site" evidence="10">
    <location>
        <position position="214"/>
    </location>
    <ligand>
        <name>Ca(2+)</name>
        <dbReference type="ChEBI" id="CHEBI:29108"/>
        <label>2</label>
    </ligand>
</feature>
<evidence type="ECO:0000259" key="14">
    <source>
        <dbReference type="PROSITE" id="PS50873"/>
    </source>
</evidence>
<dbReference type="AlphaFoldDB" id="A0A8X8AWF7"/>
<accession>A0A8X8AWF7</accession>
<keyword evidence="16" id="KW-1185">Reference proteome</keyword>
<keyword evidence="7 13" id="KW-0560">Oxidoreductase</keyword>
<feature type="disulfide bond" evidence="12">
    <location>
        <begin position="182"/>
        <end position="345"/>
    </location>
</feature>
<feature type="disulfide bond" evidence="12">
    <location>
        <begin position="98"/>
        <end position="176"/>
    </location>
</feature>
<dbReference type="SUPFAM" id="SSF48113">
    <property type="entry name" value="Heme-dependent peroxidases"/>
    <property type="match status" value="1"/>
</dbReference>
<comment type="catalytic activity">
    <reaction evidence="1 13">
        <text>2 a phenolic donor + H2O2 = 2 a phenolic radical donor + 2 H2O</text>
        <dbReference type="Rhea" id="RHEA:56136"/>
        <dbReference type="ChEBI" id="CHEBI:15377"/>
        <dbReference type="ChEBI" id="CHEBI:16240"/>
        <dbReference type="ChEBI" id="CHEBI:139520"/>
        <dbReference type="ChEBI" id="CHEBI:139521"/>
        <dbReference type="EC" id="1.11.1.7"/>
    </reaction>
</comment>
<comment type="function">
    <text evidence="2">Removal of H(2)O(2), oxidation of toxic reductants, biosynthesis and degradation of lignin, suberization, auxin catabolism, response to environmental stresses such as wounding, pathogen attack and oxidative stress. These functions might be dependent on each isozyme/isoform in each plant tissue.</text>
</comment>
<feature type="disulfide bond" evidence="12">
    <location>
        <begin position="131"/>
        <end position="136"/>
    </location>
</feature>
<evidence type="ECO:0000313" key="15">
    <source>
        <dbReference type="EMBL" id="KAG2313463.1"/>
    </source>
</evidence>
<name>A0A8X8AWF7_BRACI</name>
<protein>
    <recommendedName>
        <fullName evidence="3 13">Peroxidase</fullName>
        <ecNumber evidence="3 13">1.11.1.7</ecNumber>
    </recommendedName>
</protein>
<evidence type="ECO:0000256" key="11">
    <source>
        <dbReference type="PIRSR" id="PIRSR600823-4"/>
    </source>
</evidence>
<dbReference type="InterPro" id="IPR002016">
    <property type="entry name" value="Haem_peroxidase"/>
</dbReference>
<evidence type="ECO:0000256" key="5">
    <source>
        <dbReference type="ARBA" id="ARBA00022617"/>
    </source>
</evidence>
<dbReference type="GO" id="GO:0006979">
    <property type="term" value="P:response to oxidative stress"/>
    <property type="evidence" value="ECO:0007669"/>
    <property type="project" value="UniProtKB-UniRule"/>
</dbReference>